<dbReference type="InterPro" id="IPR050428">
    <property type="entry name" value="TCS_sensor_his_kinase"/>
</dbReference>
<evidence type="ECO:0000256" key="5">
    <source>
        <dbReference type="ARBA" id="ARBA00022475"/>
    </source>
</evidence>
<evidence type="ECO:0000256" key="6">
    <source>
        <dbReference type="ARBA" id="ARBA00022553"/>
    </source>
</evidence>
<evidence type="ECO:0000256" key="4">
    <source>
        <dbReference type="ARBA" id="ARBA00015735"/>
    </source>
</evidence>
<evidence type="ECO:0000256" key="1">
    <source>
        <dbReference type="ARBA" id="ARBA00000085"/>
    </source>
</evidence>
<dbReference type="Pfam" id="PF00672">
    <property type="entry name" value="HAMP"/>
    <property type="match status" value="1"/>
</dbReference>
<dbReference type="Pfam" id="PF00512">
    <property type="entry name" value="HisKA"/>
    <property type="match status" value="1"/>
</dbReference>
<evidence type="ECO:0000256" key="10">
    <source>
        <dbReference type="ARBA" id="ARBA00022777"/>
    </source>
</evidence>
<evidence type="ECO:0000256" key="14">
    <source>
        <dbReference type="ARBA" id="ARBA00023136"/>
    </source>
</evidence>
<evidence type="ECO:0000313" key="18">
    <source>
        <dbReference type="EMBL" id="MCZ8512235.1"/>
    </source>
</evidence>
<evidence type="ECO:0000256" key="8">
    <source>
        <dbReference type="ARBA" id="ARBA00022692"/>
    </source>
</evidence>
<feature type="transmembrane region" description="Helical" evidence="15">
    <location>
        <begin position="166"/>
        <end position="189"/>
    </location>
</feature>
<keyword evidence="7" id="KW-0808">Transferase</keyword>
<keyword evidence="13" id="KW-0902">Two-component regulatory system</keyword>
<evidence type="ECO:0000256" key="12">
    <source>
        <dbReference type="ARBA" id="ARBA00022989"/>
    </source>
</evidence>
<evidence type="ECO:0000259" key="16">
    <source>
        <dbReference type="PROSITE" id="PS50109"/>
    </source>
</evidence>
<dbReference type="PROSITE" id="PS50109">
    <property type="entry name" value="HIS_KIN"/>
    <property type="match status" value="1"/>
</dbReference>
<keyword evidence="19" id="KW-1185">Reference proteome</keyword>
<evidence type="ECO:0000256" key="11">
    <source>
        <dbReference type="ARBA" id="ARBA00022840"/>
    </source>
</evidence>
<dbReference type="Proteomes" id="UP001527882">
    <property type="component" value="Unassembled WGS sequence"/>
</dbReference>
<keyword evidence="12 15" id="KW-1133">Transmembrane helix</keyword>
<dbReference type="InterPro" id="IPR036890">
    <property type="entry name" value="HATPase_C_sf"/>
</dbReference>
<keyword evidence="8 15" id="KW-0812">Transmembrane</keyword>
<accession>A0ABT4Q5U6</accession>
<dbReference type="PANTHER" id="PTHR45436:SF5">
    <property type="entry name" value="SENSOR HISTIDINE KINASE TRCS"/>
    <property type="match status" value="1"/>
</dbReference>
<reference evidence="18 19" key="1">
    <citation type="submission" date="2022-12" db="EMBL/GenBank/DDBJ databases">
        <title>Draft genome sequence of Paenibacillus sp. dW9.</title>
        <authorList>
            <person name="Choi E.-W."/>
            <person name="Kim D.-U."/>
        </authorList>
    </citation>
    <scope>NUCLEOTIDE SEQUENCE [LARGE SCALE GENOMIC DNA]</scope>
    <source>
        <strain evidence="19">dW9</strain>
    </source>
</reference>
<feature type="domain" description="HAMP" evidence="17">
    <location>
        <begin position="190"/>
        <end position="243"/>
    </location>
</feature>
<dbReference type="CDD" id="cd00082">
    <property type="entry name" value="HisKA"/>
    <property type="match status" value="1"/>
</dbReference>
<protein>
    <recommendedName>
        <fullName evidence="4">Signal transduction histidine-protein kinase ArlS</fullName>
        <ecNumber evidence="3">2.7.13.3</ecNumber>
    </recommendedName>
</protein>
<evidence type="ECO:0000256" key="9">
    <source>
        <dbReference type="ARBA" id="ARBA00022741"/>
    </source>
</evidence>
<keyword evidence="5" id="KW-1003">Cell membrane</keyword>
<sequence>MQKVRSWFSRLPIKWKMVLWSSCMLFLLFAAYNFAQYIAMNRWMVLQEQTSIQRNMAELQDYFQEKRDTLNVRTIEGSRGFLEKVNGKRQLIRILDEQGKPIVTVSDGLPPANVIPQTALQTELLSVWHYEDHLLVMRSPLIAGSFHGTIEIVHNLETFDQLSDSILWIMIVAGAGAILLSAIGGLMIARQLLRPIHSLTNAIRNVKKRGLHERVEYRGASDELSRLASLFNDLMHQLEFSFQQQKQFVEDASHELRTPIAIIKGHLSLLDRWGKRDPEMLDQSLSVTLQEFSRLEKLVQELLTLTRAENEAPALNDEAVRPADIVKQTADRFAALHPSLDIAYELGPIESDTFIRVVPRHLEQTLLILLDNAVKYAVDVPVIRITGKRTEERAEIRVIDRGIGIPPEELPFIFDRFYRVDKARSREKGGTGLGLAIAKRLVEKNGGQITITSSEQEGTCVLLSFPLEGPMPT</sequence>
<keyword evidence="14 15" id="KW-0472">Membrane</keyword>
<dbReference type="Pfam" id="PF02518">
    <property type="entry name" value="HATPase_c"/>
    <property type="match status" value="1"/>
</dbReference>
<dbReference type="CDD" id="cd06225">
    <property type="entry name" value="HAMP"/>
    <property type="match status" value="1"/>
</dbReference>
<dbReference type="EC" id="2.7.13.3" evidence="3"/>
<name>A0ABT4Q5U6_9BACL</name>
<comment type="subcellular location">
    <subcellularLocation>
        <location evidence="2">Cell membrane</location>
        <topology evidence="2">Multi-pass membrane protein</topology>
    </subcellularLocation>
</comment>
<dbReference type="PANTHER" id="PTHR45436">
    <property type="entry name" value="SENSOR HISTIDINE KINASE YKOH"/>
    <property type="match status" value="1"/>
</dbReference>
<keyword evidence="6" id="KW-0597">Phosphoprotein</keyword>
<dbReference type="InterPro" id="IPR036097">
    <property type="entry name" value="HisK_dim/P_sf"/>
</dbReference>
<evidence type="ECO:0000313" key="19">
    <source>
        <dbReference type="Proteomes" id="UP001527882"/>
    </source>
</evidence>
<proteinExistence type="predicted"/>
<dbReference type="InterPro" id="IPR003594">
    <property type="entry name" value="HATPase_dom"/>
</dbReference>
<dbReference type="SUPFAM" id="SSF158472">
    <property type="entry name" value="HAMP domain-like"/>
    <property type="match status" value="1"/>
</dbReference>
<dbReference type="Gene3D" id="6.10.340.10">
    <property type="match status" value="1"/>
</dbReference>
<dbReference type="Gene3D" id="1.10.287.130">
    <property type="match status" value="1"/>
</dbReference>
<dbReference type="Gene3D" id="3.30.565.10">
    <property type="entry name" value="Histidine kinase-like ATPase, C-terminal domain"/>
    <property type="match status" value="1"/>
</dbReference>
<dbReference type="InterPro" id="IPR004358">
    <property type="entry name" value="Sig_transdc_His_kin-like_C"/>
</dbReference>
<evidence type="ECO:0000256" key="3">
    <source>
        <dbReference type="ARBA" id="ARBA00012438"/>
    </source>
</evidence>
<dbReference type="Pfam" id="PF18719">
    <property type="entry name" value="ArlS_N"/>
    <property type="match status" value="1"/>
</dbReference>
<dbReference type="SMART" id="SM00387">
    <property type="entry name" value="HATPase_c"/>
    <property type="match status" value="1"/>
</dbReference>
<dbReference type="PROSITE" id="PS50885">
    <property type="entry name" value="HAMP"/>
    <property type="match status" value="1"/>
</dbReference>
<evidence type="ECO:0000256" key="15">
    <source>
        <dbReference type="SAM" id="Phobius"/>
    </source>
</evidence>
<evidence type="ECO:0000256" key="13">
    <source>
        <dbReference type="ARBA" id="ARBA00023012"/>
    </source>
</evidence>
<dbReference type="SMART" id="SM00304">
    <property type="entry name" value="HAMP"/>
    <property type="match status" value="1"/>
</dbReference>
<dbReference type="InterPro" id="IPR005467">
    <property type="entry name" value="His_kinase_dom"/>
</dbReference>
<keyword evidence="9" id="KW-0547">Nucleotide-binding</keyword>
<evidence type="ECO:0000256" key="7">
    <source>
        <dbReference type="ARBA" id="ARBA00022679"/>
    </source>
</evidence>
<dbReference type="SMART" id="SM00388">
    <property type="entry name" value="HisKA"/>
    <property type="match status" value="1"/>
</dbReference>
<dbReference type="EMBL" id="JAQAGZ010000004">
    <property type="protein sequence ID" value="MCZ8512235.1"/>
    <property type="molecule type" value="Genomic_DNA"/>
</dbReference>
<evidence type="ECO:0000259" key="17">
    <source>
        <dbReference type="PROSITE" id="PS50885"/>
    </source>
</evidence>
<comment type="catalytic activity">
    <reaction evidence="1">
        <text>ATP + protein L-histidine = ADP + protein N-phospho-L-histidine.</text>
        <dbReference type="EC" id="2.7.13.3"/>
    </reaction>
</comment>
<dbReference type="PRINTS" id="PR00344">
    <property type="entry name" value="BCTRLSENSOR"/>
</dbReference>
<dbReference type="SUPFAM" id="SSF47384">
    <property type="entry name" value="Homodimeric domain of signal transducing histidine kinase"/>
    <property type="match status" value="1"/>
</dbReference>
<dbReference type="InterPro" id="IPR003661">
    <property type="entry name" value="HisK_dim/P_dom"/>
</dbReference>
<gene>
    <name evidence="18" type="ORF">O9H85_07295</name>
</gene>
<keyword evidence="10 18" id="KW-0418">Kinase</keyword>
<dbReference type="InterPro" id="IPR003660">
    <property type="entry name" value="HAMP_dom"/>
</dbReference>
<dbReference type="SUPFAM" id="SSF55874">
    <property type="entry name" value="ATPase domain of HSP90 chaperone/DNA topoisomerase II/histidine kinase"/>
    <property type="match status" value="1"/>
</dbReference>
<feature type="domain" description="Histidine kinase" evidence="16">
    <location>
        <begin position="251"/>
        <end position="469"/>
    </location>
</feature>
<dbReference type="InterPro" id="IPR041610">
    <property type="entry name" value="ArlS_N"/>
</dbReference>
<keyword evidence="11" id="KW-0067">ATP-binding</keyword>
<organism evidence="18 19">
    <name type="scientific">Paenibacillus gyeongsangnamensis</name>
    <dbReference type="NCBI Taxonomy" id="3388067"/>
    <lineage>
        <taxon>Bacteria</taxon>
        <taxon>Bacillati</taxon>
        <taxon>Bacillota</taxon>
        <taxon>Bacilli</taxon>
        <taxon>Bacillales</taxon>
        <taxon>Paenibacillaceae</taxon>
        <taxon>Paenibacillus</taxon>
    </lineage>
</organism>
<comment type="caution">
    <text evidence="18">The sequence shown here is derived from an EMBL/GenBank/DDBJ whole genome shotgun (WGS) entry which is preliminary data.</text>
</comment>
<evidence type="ECO:0000256" key="2">
    <source>
        <dbReference type="ARBA" id="ARBA00004651"/>
    </source>
</evidence>
<dbReference type="GO" id="GO:0016301">
    <property type="term" value="F:kinase activity"/>
    <property type="evidence" value="ECO:0007669"/>
    <property type="project" value="UniProtKB-KW"/>
</dbReference>
<dbReference type="CDD" id="cd00075">
    <property type="entry name" value="HATPase"/>
    <property type="match status" value="1"/>
</dbReference>